<comment type="caution">
    <text evidence="1">The sequence shown here is derived from an EMBL/GenBank/DDBJ whole genome shotgun (WGS) entry which is preliminary data.</text>
</comment>
<organism evidence="1 2">
    <name type="scientific">Scomber scombrus</name>
    <name type="common">Atlantic mackerel</name>
    <name type="synonym">Scomber vernalis</name>
    <dbReference type="NCBI Taxonomy" id="13677"/>
    <lineage>
        <taxon>Eukaryota</taxon>
        <taxon>Metazoa</taxon>
        <taxon>Chordata</taxon>
        <taxon>Craniata</taxon>
        <taxon>Vertebrata</taxon>
        <taxon>Euteleostomi</taxon>
        <taxon>Actinopterygii</taxon>
        <taxon>Neopterygii</taxon>
        <taxon>Teleostei</taxon>
        <taxon>Neoteleostei</taxon>
        <taxon>Acanthomorphata</taxon>
        <taxon>Pelagiaria</taxon>
        <taxon>Scombriformes</taxon>
        <taxon>Scombridae</taxon>
        <taxon>Scomber</taxon>
    </lineage>
</organism>
<dbReference type="SUPFAM" id="SSF48726">
    <property type="entry name" value="Immunoglobulin"/>
    <property type="match status" value="1"/>
</dbReference>
<dbReference type="EMBL" id="CAWUFR010001551">
    <property type="protein sequence ID" value="CAK6983986.1"/>
    <property type="molecule type" value="Genomic_DNA"/>
</dbReference>
<keyword evidence="2" id="KW-1185">Reference proteome</keyword>
<proteinExistence type="predicted"/>
<evidence type="ECO:0000313" key="1">
    <source>
        <dbReference type="EMBL" id="CAK6983986.1"/>
    </source>
</evidence>
<dbReference type="Proteomes" id="UP001314229">
    <property type="component" value="Unassembled WGS sequence"/>
</dbReference>
<gene>
    <name evidence="1" type="ORF">FSCOSCO3_A015486</name>
</gene>
<evidence type="ECO:0000313" key="2">
    <source>
        <dbReference type="Proteomes" id="UP001314229"/>
    </source>
</evidence>
<dbReference type="InterPro" id="IPR036179">
    <property type="entry name" value="Ig-like_dom_sf"/>
</dbReference>
<accession>A0AAV1QMU1</accession>
<sequence>MATEEERFLIKGNVKMILLCVTLLLLHQGYTLIPVITVQLGEPVTFTCVLPDENFDFEKICWYKQNVGDNLKLIVSERKHVKPKYAPEFVASR</sequence>
<name>A0AAV1QMU1_SCOSC</name>
<dbReference type="AlphaFoldDB" id="A0AAV1QMU1"/>
<dbReference type="InterPro" id="IPR013783">
    <property type="entry name" value="Ig-like_fold"/>
</dbReference>
<reference evidence="1 2" key="1">
    <citation type="submission" date="2024-01" db="EMBL/GenBank/DDBJ databases">
        <authorList>
            <person name="Alioto T."/>
            <person name="Alioto T."/>
            <person name="Gomez Garrido J."/>
        </authorList>
    </citation>
    <scope>NUCLEOTIDE SEQUENCE [LARGE SCALE GENOMIC DNA]</scope>
</reference>
<dbReference type="Gene3D" id="2.60.40.10">
    <property type="entry name" value="Immunoglobulins"/>
    <property type="match status" value="1"/>
</dbReference>
<protein>
    <submittedName>
        <fullName evidence="1">Uncharacterized protein LOC122989904</fullName>
    </submittedName>
</protein>